<feature type="chain" id="PRO_5022237997" evidence="1">
    <location>
        <begin position="33"/>
        <end position="406"/>
    </location>
</feature>
<dbReference type="PROSITE" id="PS51318">
    <property type="entry name" value="TAT"/>
    <property type="match status" value="1"/>
</dbReference>
<keyword evidence="1" id="KW-0732">Signal</keyword>
<reference evidence="2 3" key="1">
    <citation type="submission" date="2019-07" db="EMBL/GenBank/DDBJ databases">
        <title>R&amp;d 2014.</title>
        <authorList>
            <person name="Klenk H.-P."/>
        </authorList>
    </citation>
    <scope>NUCLEOTIDE SEQUENCE [LARGE SCALE GENOMIC DNA]</scope>
    <source>
        <strain evidence="2 3">DSM 43868</strain>
    </source>
</reference>
<dbReference type="InterPro" id="IPR006311">
    <property type="entry name" value="TAT_signal"/>
</dbReference>
<evidence type="ECO:0000256" key="1">
    <source>
        <dbReference type="SAM" id="SignalP"/>
    </source>
</evidence>
<evidence type="ECO:0000313" key="2">
    <source>
        <dbReference type="EMBL" id="TWH67987.1"/>
    </source>
</evidence>
<dbReference type="OrthoDB" id="2666435at2"/>
<feature type="signal peptide" evidence="1">
    <location>
        <begin position="1"/>
        <end position="32"/>
    </location>
</feature>
<accession>A0A562IAF8</accession>
<comment type="caution">
    <text evidence="2">The sequence shown here is derived from an EMBL/GenBank/DDBJ whole genome shotgun (WGS) entry which is preliminary data.</text>
</comment>
<protein>
    <submittedName>
        <fullName evidence="2">Uncharacterized protein</fullName>
    </submittedName>
</protein>
<proteinExistence type="predicted"/>
<keyword evidence="3" id="KW-1185">Reference proteome</keyword>
<name>A0A562IAF8_MICOL</name>
<dbReference type="EMBL" id="VLKE01000001">
    <property type="protein sequence ID" value="TWH67987.1"/>
    <property type="molecule type" value="Genomic_DNA"/>
</dbReference>
<dbReference type="RefSeq" id="WP_145774877.1">
    <property type="nucleotide sequence ID" value="NZ_BAAATQ010000084.1"/>
</dbReference>
<organism evidence="2 3">
    <name type="scientific">Micromonospora olivasterospora</name>
    <dbReference type="NCBI Taxonomy" id="1880"/>
    <lineage>
        <taxon>Bacteria</taxon>
        <taxon>Bacillati</taxon>
        <taxon>Actinomycetota</taxon>
        <taxon>Actinomycetes</taxon>
        <taxon>Micromonosporales</taxon>
        <taxon>Micromonosporaceae</taxon>
        <taxon>Micromonospora</taxon>
    </lineage>
</organism>
<sequence length="406" mass="44986">MGKPSRVTRRAMFSVVAAVVAVGLVPAQPAGAAATSFHYAIKGGTPEWSKLATHDAMVDAVQIPRATIAKMSTEQLTTAVLDYPLLPDALAFNNVQHGLEVVASRFTGLRELLRRPDAPAVLLDRYQKLDVRIPSTDTELQAGNRTLDAWKLESVLAQPQVLGAMTAGQLESLMRVGQEKFAVKQSHAAVYGEAGLEPTAVVLGRALAEREGWDWKQSQLLREGIQLAPGATTATLNAVRQHMTQPLVRHEVTDGFGTQDYASTVYTPRGSAVSVTTMTTELTSAQITANNNYVYNNYPSATLERGSTRKYNCHSYAWYSTSTANDRWMNTPGDDRYWQDGSYTRWQVPYIWFANMKLSYASDDHSGIWVGTSNYVRSKWGQLGQVYHYWNYSPYNSSTTNSYFLT</sequence>
<dbReference type="Proteomes" id="UP000319825">
    <property type="component" value="Unassembled WGS sequence"/>
</dbReference>
<evidence type="ECO:0000313" key="3">
    <source>
        <dbReference type="Proteomes" id="UP000319825"/>
    </source>
</evidence>
<gene>
    <name evidence="2" type="ORF">JD77_02974</name>
</gene>
<dbReference type="AlphaFoldDB" id="A0A562IAF8"/>